<evidence type="ECO:0000313" key="2">
    <source>
        <dbReference type="Proteomes" id="UP000604046"/>
    </source>
</evidence>
<keyword evidence="2" id="KW-1185">Reference proteome</keyword>
<sequence length="88" mass="9827">MHVICVGDSTVEHLAIKEVLWCCPQEAGSFCKTIKLMSDPSVQNLTEELQVLTSWLQQIVVCARDFDISFESEDFMENMAATLNGDAD</sequence>
<dbReference type="Proteomes" id="UP000604046">
    <property type="component" value="Unassembled WGS sequence"/>
</dbReference>
<reference evidence="1" key="1">
    <citation type="submission" date="2021-02" db="EMBL/GenBank/DDBJ databases">
        <authorList>
            <person name="Dougan E. K."/>
            <person name="Rhodes N."/>
            <person name="Thang M."/>
            <person name="Chan C."/>
        </authorList>
    </citation>
    <scope>NUCLEOTIDE SEQUENCE</scope>
</reference>
<organism evidence="1 2">
    <name type="scientific">Symbiodinium natans</name>
    <dbReference type="NCBI Taxonomy" id="878477"/>
    <lineage>
        <taxon>Eukaryota</taxon>
        <taxon>Sar</taxon>
        <taxon>Alveolata</taxon>
        <taxon>Dinophyceae</taxon>
        <taxon>Suessiales</taxon>
        <taxon>Symbiodiniaceae</taxon>
        <taxon>Symbiodinium</taxon>
    </lineage>
</organism>
<comment type="caution">
    <text evidence="1">The sequence shown here is derived from an EMBL/GenBank/DDBJ whole genome shotgun (WGS) entry which is preliminary data.</text>
</comment>
<accession>A0A812HAX1</accession>
<protein>
    <submittedName>
        <fullName evidence="1">Uncharacterized protein</fullName>
    </submittedName>
</protein>
<dbReference type="EMBL" id="CAJNDS010000078">
    <property type="protein sequence ID" value="CAE6946390.1"/>
    <property type="molecule type" value="Genomic_DNA"/>
</dbReference>
<gene>
    <name evidence="1" type="ORF">SNAT2548_LOCUS1413</name>
</gene>
<proteinExistence type="predicted"/>
<dbReference type="AlphaFoldDB" id="A0A812HAX1"/>
<evidence type="ECO:0000313" key="1">
    <source>
        <dbReference type="EMBL" id="CAE6946390.1"/>
    </source>
</evidence>
<name>A0A812HAX1_9DINO</name>